<evidence type="ECO:0000256" key="4">
    <source>
        <dbReference type="ARBA" id="ARBA00022967"/>
    </source>
</evidence>
<sequence length="367" mass="40003">MSAQRMALKQPESFMFSAEAEKEIDMWVAKYPADRQRSALIPALWIAQKDAGGWLPEVTMRAVADKLGMAYIRVYEVATFYTMYNLAPVGEHFVQLCGTTPCWLRGSDDLKAVMQRRVGNQNVISADGKLSWLEVECLGACSNAPMVQISNADGDHYYEDLTAESFDALLDKLVAGEKPEPGPQNSRHTSEPEGGATVLIDASIYKPGRKLTKLPNQGKKVEIVRHAGDPKGKRATKSGTASKSAEAMPKAAKPKAATEPNPKPKSAATPKLKATKPVAKAAPKVLYTDGPTDGTPDDLKVIKGVGPVFERELNEKGIYYYRQIGAWKAADVKMVEAEALSRFPGRIKRDEWVKQAKALAKAAAKKA</sequence>
<dbReference type="SUPFAM" id="SSF52833">
    <property type="entry name" value="Thioredoxin-like"/>
    <property type="match status" value="1"/>
</dbReference>
<feature type="compositionally biased region" description="Basic and acidic residues" evidence="10">
    <location>
        <begin position="219"/>
        <end position="232"/>
    </location>
</feature>
<dbReference type="InterPro" id="IPR042128">
    <property type="entry name" value="NuoE_dom"/>
</dbReference>
<dbReference type="RefSeq" id="WP_189580401.1">
    <property type="nucleotide sequence ID" value="NZ_BMYV01000001.1"/>
</dbReference>
<feature type="compositionally biased region" description="Low complexity" evidence="10">
    <location>
        <begin position="241"/>
        <end position="275"/>
    </location>
</feature>
<evidence type="ECO:0000256" key="9">
    <source>
        <dbReference type="ARBA" id="ARBA00047712"/>
    </source>
</evidence>
<dbReference type="GO" id="GO:0031090">
    <property type="term" value="C:organelle membrane"/>
    <property type="evidence" value="ECO:0007669"/>
    <property type="project" value="UniProtKB-ARBA"/>
</dbReference>
<keyword evidence="3" id="KW-0479">Metal-binding</keyword>
<dbReference type="GO" id="GO:0098796">
    <property type="term" value="C:membrane protein complex"/>
    <property type="evidence" value="ECO:0007669"/>
    <property type="project" value="UniProtKB-ARBA"/>
</dbReference>
<dbReference type="EMBL" id="BMYV01000001">
    <property type="protein sequence ID" value="GGX57489.1"/>
    <property type="molecule type" value="Genomic_DNA"/>
</dbReference>
<keyword evidence="4" id="KW-1278">Translocase</keyword>
<dbReference type="GO" id="GO:0051537">
    <property type="term" value="F:2 iron, 2 sulfur cluster binding"/>
    <property type="evidence" value="ECO:0007669"/>
    <property type="project" value="UniProtKB-KW"/>
</dbReference>
<keyword evidence="12" id="KW-1185">Reference proteome</keyword>
<evidence type="ECO:0000256" key="5">
    <source>
        <dbReference type="ARBA" id="ARBA00023004"/>
    </source>
</evidence>
<dbReference type="NCBIfam" id="NF005724">
    <property type="entry name" value="PRK07539.1-4"/>
    <property type="match status" value="1"/>
</dbReference>
<protein>
    <recommendedName>
        <fullName evidence="13">NADH dehydrogenase subunit E</fullName>
    </recommendedName>
</protein>
<evidence type="ECO:0000256" key="6">
    <source>
        <dbReference type="ARBA" id="ARBA00023014"/>
    </source>
</evidence>
<dbReference type="GO" id="GO:0046872">
    <property type="term" value="F:metal ion binding"/>
    <property type="evidence" value="ECO:0007669"/>
    <property type="project" value="UniProtKB-KW"/>
</dbReference>
<dbReference type="GO" id="GO:0098662">
    <property type="term" value="P:inorganic cation transmembrane transport"/>
    <property type="evidence" value="ECO:0007669"/>
    <property type="project" value="UniProtKB-ARBA"/>
</dbReference>
<evidence type="ECO:0000256" key="10">
    <source>
        <dbReference type="SAM" id="MobiDB-lite"/>
    </source>
</evidence>
<dbReference type="NCBIfam" id="TIGR01958">
    <property type="entry name" value="nuoE_fam"/>
    <property type="match status" value="1"/>
</dbReference>
<keyword evidence="2" id="KW-0001">2Fe-2S</keyword>
<evidence type="ECO:0000313" key="12">
    <source>
        <dbReference type="Proteomes" id="UP000600865"/>
    </source>
</evidence>
<keyword evidence="7" id="KW-0520">NAD</keyword>
<dbReference type="Gene3D" id="1.10.10.1590">
    <property type="entry name" value="NADH-quinone oxidoreductase subunit E"/>
    <property type="match status" value="1"/>
</dbReference>
<dbReference type="GO" id="GO:0022890">
    <property type="term" value="F:inorganic cation transmembrane transporter activity"/>
    <property type="evidence" value="ECO:0007669"/>
    <property type="project" value="UniProtKB-ARBA"/>
</dbReference>
<evidence type="ECO:0000256" key="2">
    <source>
        <dbReference type="ARBA" id="ARBA00022714"/>
    </source>
</evidence>
<comment type="cofactor">
    <cofactor evidence="8">
        <name>[2Fe-2S] cluster</name>
        <dbReference type="ChEBI" id="CHEBI:190135"/>
    </cofactor>
</comment>
<dbReference type="GO" id="GO:0008324">
    <property type="term" value="F:monoatomic cation transmembrane transporter activity"/>
    <property type="evidence" value="ECO:0007669"/>
    <property type="project" value="UniProtKB-ARBA"/>
</dbReference>
<dbReference type="InterPro" id="IPR036249">
    <property type="entry name" value="Thioredoxin-like_sf"/>
</dbReference>
<dbReference type="InterPro" id="IPR041921">
    <property type="entry name" value="NuoE_N"/>
</dbReference>
<comment type="similarity">
    <text evidence="1">Belongs to the complex I 24 kDa subunit family.</text>
</comment>
<dbReference type="Pfam" id="PF01257">
    <property type="entry name" value="2Fe-2S_thioredx"/>
    <property type="match status" value="1"/>
</dbReference>
<feature type="region of interest" description="Disordered" evidence="10">
    <location>
        <begin position="176"/>
        <end position="275"/>
    </location>
</feature>
<dbReference type="GO" id="GO:0003954">
    <property type="term" value="F:NADH dehydrogenase activity"/>
    <property type="evidence" value="ECO:0007669"/>
    <property type="project" value="TreeGrafter"/>
</dbReference>
<proteinExistence type="inferred from homology"/>
<organism evidence="11 12">
    <name type="scientific">Litorimonas cladophorae</name>
    <dbReference type="NCBI Taxonomy" id="1220491"/>
    <lineage>
        <taxon>Bacteria</taxon>
        <taxon>Pseudomonadati</taxon>
        <taxon>Pseudomonadota</taxon>
        <taxon>Alphaproteobacteria</taxon>
        <taxon>Maricaulales</taxon>
        <taxon>Robiginitomaculaceae</taxon>
    </lineage>
</organism>
<dbReference type="FunFam" id="3.40.30.10:FF:000022">
    <property type="entry name" value="NADH dehydrogenase flavoprotein 2, mitochondrial"/>
    <property type="match status" value="1"/>
</dbReference>
<dbReference type="Proteomes" id="UP000600865">
    <property type="component" value="Unassembled WGS sequence"/>
</dbReference>
<dbReference type="PROSITE" id="PS01099">
    <property type="entry name" value="COMPLEX1_24K"/>
    <property type="match status" value="1"/>
</dbReference>
<evidence type="ECO:0000256" key="1">
    <source>
        <dbReference type="ARBA" id="ARBA00010643"/>
    </source>
</evidence>
<dbReference type="Gene3D" id="3.40.30.10">
    <property type="entry name" value="Glutaredoxin"/>
    <property type="match status" value="1"/>
</dbReference>
<evidence type="ECO:0000313" key="11">
    <source>
        <dbReference type="EMBL" id="GGX57489.1"/>
    </source>
</evidence>
<dbReference type="GO" id="GO:1902494">
    <property type="term" value="C:catalytic complex"/>
    <property type="evidence" value="ECO:0007669"/>
    <property type="project" value="UniProtKB-ARBA"/>
</dbReference>
<dbReference type="PANTHER" id="PTHR10371">
    <property type="entry name" value="NADH DEHYDROGENASE UBIQUINONE FLAVOPROTEIN 2, MITOCHONDRIAL"/>
    <property type="match status" value="1"/>
</dbReference>
<gene>
    <name evidence="11" type="ORF">GCM10011309_03090</name>
</gene>
<keyword evidence="5" id="KW-0408">Iron</keyword>
<evidence type="ECO:0000256" key="8">
    <source>
        <dbReference type="ARBA" id="ARBA00034078"/>
    </source>
</evidence>
<comment type="catalytic activity">
    <reaction evidence="9">
        <text>a quinone + NADH + 5 H(+)(in) = a quinol + NAD(+) + 4 H(+)(out)</text>
        <dbReference type="Rhea" id="RHEA:57888"/>
        <dbReference type="ChEBI" id="CHEBI:15378"/>
        <dbReference type="ChEBI" id="CHEBI:24646"/>
        <dbReference type="ChEBI" id="CHEBI:57540"/>
        <dbReference type="ChEBI" id="CHEBI:57945"/>
        <dbReference type="ChEBI" id="CHEBI:132124"/>
    </reaction>
</comment>
<comment type="caution">
    <text evidence="11">The sequence shown here is derived from an EMBL/GenBank/DDBJ whole genome shotgun (WGS) entry which is preliminary data.</text>
</comment>
<keyword evidence="6" id="KW-0411">Iron-sulfur</keyword>
<reference evidence="11 12" key="1">
    <citation type="journal article" date="2014" name="Int. J. Syst. Evol. Microbiol.">
        <title>Complete genome sequence of Corynebacterium casei LMG S-19264T (=DSM 44701T), isolated from a smear-ripened cheese.</title>
        <authorList>
            <consortium name="US DOE Joint Genome Institute (JGI-PGF)"/>
            <person name="Walter F."/>
            <person name="Albersmeier A."/>
            <person name="Kalinowski J."/>
            <person name="Ruckert C."/>
        </authorList>
    </citation>
    <scope>NUCLEOTIDE SEQUENCE [LARGE SCALE GENOMIC DNA]</scope>
    <source>
        <strain evidence="11 12">KCTC 23968</strain>
    </source>
</reference>
<evidence type="ECO:0000256" key="7">
    <source>
        <dbReference type="ARBA" id="ARBA00023027"/>
    </source>
</evidence>
<dbReference type="FunFam" id="1.10.10.1590:FF:000001">
    <property type="entry name" value="NADH-quinone oxidoreductase subunit E"/>
    <property type="match status" value="1"/>
</dbReference>
<dbReference type="GO" id="GO:0031967">
    <property type="term" value="C:organelle envelope"/>
    <property type="evidence" value="ECO:0007669"/>
    <property type="project" value="UniProtKB-ARBA"/>
</dbReference>
<dbReference type="CDD" id="cd03064">
    <property type="entry name" value="TRX_Fd_NuoE"/>
    <property type="match status" value="1"/>
</dbReference>
<dbReference type="PANTHER" id="PTHR10371:SF3">
    <property type="entry name" value="NADH DEHYDROGENASE [UBIQUINONE] FLAVOPROTEIN 2, MITOCHONDRIAL"/>
    <property type="match status" value="1"/>
</dbReference>
<accession>A0A918KCW4</accession>
<evidence type="ECO:0008006" key="13">
    <source>
        <dbReference type="Google" id="ProtNLM"/>
    </source>
</evidence>
<dbReference type="InterPro" id="IPR002023">
    <property type="entry name" value="NuoE-like"/>
</dbReference>
<dbReference type="GO" id="GO:0022804">
    <property type="term" value="F:active transmembrane transporter activity"/>
    <property type="evidence" value="ECO:0007669"/>
    <property type="project" value="UniProtKB-ARBA"/>
</dbReference>
<evidence type="ECO:0000256" key="3">
    <source>
        <dbReference type="ARBA" id="ARBA00022723"/>
    </source>
</evidence>
<dbReference type="AlphaFoldDB" id="A0A918KCW4"/>
<name>A0A918KCW4_9PROT</name>